<gene>
    <name evidence="1" type="ORF">PsorP6_003234</name>
</gene>
<comment type="caution">
    <text evidence="1">The sequence shown here is derived from an EMBL/GenBank/DDBJ whole genome shotgun (WGS) entry which is preliminary data.</text>
</comment>
<evidence type="ECO:0000313" key="2">
    <source>
        <dbReference type="Proteomes" id="UP001163321"/>
    </source>
</evidence>
<dbReference type="EMBL" id="CM047587">
    <property type="protein sequence ID" value="KAI9908440.1"/>
    <property type="molecule type" value="Genomic_DNA"/>
</dbReference>
<accession>A0ACC0VPJ6</accession>
<keyword evidence="2" id="KW-1185">Reference proteome</keyword>
<organism evidence="1 2">
    <name type="scientific">Peronosclerospora sorghi</name>
    <dbReference type="NCBI Taxonomy" id="230839"/>
    <lineage>
        <taxon>Eukaryota</taxon>
        <taxon>Sar</taxon>
        <taxon>Stramenopiles</taxon>
        <taxon>Oomycota</taxon>
        <taxon>Peronosporomycetes</taxon>
        <taxon>Peronosporales</taxon>
        <taxon>Peronosporaceae</taxon>
        <taxon>Peronosclerospora</taxon>
    </lineage>
</organism>
<dbReference type="Proteomes" id="UP001163321">
    <property type="component" value="Chromosome 8"/>
</dbReference>
<proteinExistence type="predicted"/>
<sequence length="107" mass="12168">MKHYSHLCFVDFDVDAAKSLCSMLPAHLTESKSSAESGVPKAASSRDKKGRHARILPAHDRHDEVEHPMNRTLHRSSVNGSAKRNFTACEHPIRIWNARQRRPMKEV</sequence>
<evidence type="ECO:0000313" key="1">
    <source>
        <dbReference type="EMBL" id="KAI9908440.1"/>
    </source>
</evidence>
<reference evidence="1 2" key="1">
    <citation type="journal article" date="2022" name="bioRxiv">
        <title>The genome of the oomycete Peronosclerospora sorghi, a cosmopolitan pathogen of maize and sorghum, is inflated with dispersed pseudogenes.</title>
        <authorList>
            <person name="Fletcher K."/>
            <person name="Martin F."/>
            <person name="Isakeit T."/>
            <person name="Cavanaugh K."/>
            <person name="Magill C."/>
            <person name="Michelmore R."/>
        </authorList>
    </citation>
    <scope>NUCLEOTIDE SEQUENCE [LARGE SCALE GENOMIC DNA]</scope>
    <source>
        <strain evidence="1">P6</strain>
    </source>
</reference>
<protein>
    <submittedName>
        <fullName evidence="1">Uncharacterized protein</fullName>
    </submittedName>
</protein>
<name>A0ACC0VPJ6_9STRA</name>